<protein>
    <submittedName>
        <fullName evidence="1">Uncharacterized protein</fullName>
    </submittedName>
</protein>
<keyword evidence="2" id="KW-1185">Reference proteome</keyword>
<dbReference type="EMBL" id="KZ419498">
    <property type="protein sequence ID" value="PIO53091.1"/>
    <property type="molecule type" value="Genomic_DNA"/>
</dbReference>
<evidence type="ECO:0000313" key="1">
    <source>
        <dbReference type="EMBL" id="PIO53091.1"/>
    </source>
</evidence>
<gene>
    <name evidence="1" type="ORF">TELCIR_25590</name>
</gene>
<organism evidence="1 2">
    <name type="scientific">Teladorsagia circumcincta</name>
    <name type="common">Brown stomach worm</name>
    <name type="synonym">Ostertagia circumcincta</name>
    <dbReference type="NCBI Taxonomy" id="45464"/>
    <lineage>
        <taxon>Eukaryota</taxon>
        <taxon>Metazoa</taxon>
        <taxon>Ecdysozoa</taxon>
        <taxon>Nematoda</taxon>
        <taxon>Chromadorea</taxon>
        <taxon>Rhabditida</taxon>
        <taxon>Rhabditina</taxon>
        <taxon>Rhabditomorpha</taxon>
        <taxon>Strongyloidea</taxon>
        <taxon>Trichostrongylidae</taxon>
        <taxon>Teladorsagia</taxon>
    </lineage>
</organism>
<evidence type="ECO:0000313" key="2">
    <source>
        <dbReference type="Proteomes" id="UP000230423"/>
    </source>
</evidence>
<dbReference type="OrthoDB" id="424543at2759"/>
<name>A0A2G9T570_TELCI</name>
<dbReference type="AlphaFoldDB" id="A0A2G9T570"/>
<proteinExistence type="predicted"/>
<accession>A0A2G9T570</accession>
<reference evidence="1 2" key="1">
    <citation type="submission" date="2015-09" db="EMBL/GenBank/DDBJ databases">
        <title>Draft genome of the parasitic nematode Teladorsagia circumcincta isolate WARC Sus (inbred).</title>
        <authorList>
            <person name="Mitreva M."/>
        </authorList>
    </citation>
    <scope>NUCLEOTIDE SEQUENCE [LARGE SCALE GENOMIC DNA]</scope>
    <source>
        <strain evidence="1 2">S</strain>
    </source>
</reference>
<feature type="non-terminal residue" evidence="1">
    <location>
        <position position="43"/>
    </location>
</feature>
<dbReference type="Proteomes" id="UP000230423">
    <property type="component" value="Unassembled WGS sequence"/>
</dbReference>
<sequence>MVVRRAMLYGDKCWPLNKNHERQLHSAERGMLRWACGWTRLDR</sequence>